<reference evidence="2 3" key="1">
    <citation type="submission" date="2016-06" db="EMBL/GenBank/DDBJ databases">
        <title>Complete genome sequences of Bordetella bronchialis and Bordetella flabilis.</title>
        <authorList>
            <person name="LiPuma J.J."/>
            <person name="Spilker T."/>
        </authorList>
    </citation>
    <scope>NUCLEOTIDE SEQUENCE [LARGE SCALE GENOMIC DNA]</scope>
    <source>
        <strain evidence="2 3">AU10664</strain>
    </source>
</reference>
<protein>
    <recommendedName>
        <fullName evidence="1">ABC-type transport auxiliary lipoprotein component domain-containing protein</fullName>
    </recommendedName>
</protein>
<dbReference type="Gene3D" id="3.40.50.10610">
    <property type="entry name" value="ABC-type transport auxiliary lipoprotein component"/>
    <property type="match status" value="1"/>
</dbReference>
<dbReference type="RefSeq" id="WP_066654374.1">
    <property type="nucleotide sequence ID" value="NZ_CBCSCL010000010.1"/>
</dbReference>
<dbReference type="Proteomes" id="UP000091926">
    <property type="component" value="Chromosome"/>
</dbReference>
<proteinExistence type="predicted"/>
<dbReference type="Pfam" id="PF03886">
    <property type="entry name" value="ABC_trans_aux"/>
    <property type="match status" value="1"/>
</dbReference>
<dbReference type="STRING" id="463014.BAU07_04085"/>
<keyword evidence="3" id="KW-1185">Reference proteome</keyword>
<organism evidence="2 3">
    <name type="scientific">Bordetella flabilis</name>
    <dbReference type="NCBI Taxonomy" id="463014"/>
    <lineage>
        <taxon>Bacteria</taxon>
        <taxon>Pseudomonadati</taxon>
        <taxon>Pseudomonadota</taxon>
        <taxon>Betaproteobacteria</taxon>
        <taxon>Burkholderiales</taxon>
        <taxon>Alcaligenaceae</taxon>
        <taxon>Bordetella</taxon>
    </lineage>
</organism>
<sequence>MRSLFVTIVLALLAGGCADSPQAKFYTLGVQAPQDPVQATGSLRIAIESVTVPDLVDRPQIVVRVDAAQVDINEFARWAEPLKSQVTRVLASDLSRAFPGALVSGYPTWSGETKAYRVSVDVQSFESALGDTAAIVAVWTVQPSDRGHPVSGRTVAREPTGGPGYDALVDAHSRALGVVSADITRAIRATQRP</sequence>
<dbReference type="SUPFAM" id="SSF159594">
    <property type="entry name" value="XCC0632-like"/>
    <property type="match status" value="1"/>
</dbReference>
<dbReference type="InterPro" id="IPR005586">
    <property type="entry name" value="ABC_trans_aux"/>
</dbReference>
<dbReference type="OrthoDB" id="1494661at2"/>
<dbReference type="PROSITE" id="PS51257">
    <property type="entry name" value="PROKAR_LIPOPROTEIN"/>
    <property type="match status" value="1"/>
</dbReference>
<dbReference type="AlphaFoldDB" id="A0A193GAV0"/>
<gene>
    <name evidence="2" type="ORF">BAU07_04085</name>
</gene>
<accession>A0A193GAV0</accession>
<evidence type="ECO:0000313" key="3">
    <source>
        <dbReference type="Proteomes" id="UP000091926"/>
    </source>
</evidence>
<dbReference type="EMBL" id="CP016172">
    <property type="protein sequence ID" value="ANN76404.1"/>
    <property type="molecule type" value="Genomic_DNA"/>
</dbReference>
<evidence type="ECO:0000313" key="2">
    <source>
        <dbReference type="EMBL" id="ANN76404.1"/>
    </source>
</evidence>
<name>A0A193GAV0_9BORD</name>
<dbReference type="KEGG" id="bfz:BAU07_04085"/>
<evidence type="ECO:0000259" key="1">
    <source>
        <dbReference type="Pfam" id="PF03886"/>
    </source>
</evidence>
<feature type="domain" description="ABC-type transport auxiliary lipoprotein component" evidence="1">
    <location>
        <begin position="26"/>
        <end position="183"/>
    </location>
</feature>